<accession>A0ABR2CUC2</accession>
<proteinExistence type="predicted"/>
<reference evidence="3 4" key="1">
    <citation type="journal article" date="2024" name="G3 (Bethesda)">
        <title>Genome assembly of Hibiscus sabdariffa L. provides insights into metabolisms of medicinal natural products.</title>
        <authorList>
            <person name="Kim T."/>
        </authorList>
    </citation>
    <scope>NUCLEOTIDE SEQUENCE [LARGE SCALE GENOMIC DNA]</scope>
    <source>
        <strain evidence="3">TK-2024</strain>
        <tissue evidence="3">Old leaves</tissue>
    </source>
</reference>
<dbReference type="SUPFAM" id="SSF46785">
    <property type="entry name" value="Winged helix' DNA-binding domain"/>
    <property type="match status" value="1"/>
</dbReference>
<feature type="compositionally biased region" description="Polar residues" evidence="1">
    <location>
        <begin position="60"/>
        <end position="71"/>
    </location>
</feature>
<comment type="caution">
    <text evidence="3">The sequence shown here is derived from an EMBL/GenBank/DDBJ whole genome shotgun (WGS) entry which is preliminary data.</text>
</comment>
<dbReference type="PROSITE" id="PS51354">
    <property type="entry name" value="GLUTAREDOXIN_2"/>
    <property type="match status" value="1"/>
</dbReference>
<dbReference type="Pfam" id="PF04784">
    <property type="entry name" value="DUF547"/>
    <property type="match status" value="1"/>
</dbReference>
<feature type="compositionally biased region" description="Polar residues" evidence="1">
    <location>
        <begin position="40"/>
        <end position="50"/>
    </location>
</feature>
<dbReference type="SMART" id="SM00049">
    <property type="entry name" value="DEP"/>
    <property type="match status" value="1"/>
</dbReference>
<dbReference type="Pfam" id="PF00462">
    <property type="entry name" value="Glutaredoxin"/>
    <property type="match status" value="1"/>
</dbReference>
<dbReference type="Gene3D" id="3.40.30.10">
    <property type="entry name" value="Glutaredoxin"/>
    <property type="match status" value="1"/>
</dbReference>
<gene>
    <name evidence="3" type="ORF">V6N12_056450</name>
</gene>
<keyword evidence="4" id="KW-1185">Reference proteome</keyword>
<dbReference type="CDD" id="cd04371">
    <property type="entry name" value="DEP"/>
    <property type="match status" value="1"/>
</dbReference>
<evidence type="ECO:0000313" key="4">
    <source>
        <dbReference type="Proteomes" id="UP001472677"/>
    </source>
</evidence>
<dbReference type="InterPro" id="IPR002109">
    <property type="entry name" value="Glutaredoxin"/>
</dbReference>
<dbReference type="InterPro" id="IPR036388">
    <property type="entry name" value="WH-like_DNA-bd_sf"/>
</dbReference>
<feature type="compositionally biased region" description="Basic and acidic residues" evidence="1">
    <location>
        <begin position="84"/>
        <end position="95"/>
    </location>
</feature>
<protein>
    <recommendedName>
        <fullName evidence="2">DEP domain-containing protein</fullName>
    </recommendedName>
</protein>
<dbReference type="Pfam" id="PF00610">
    <property type="entry name" value="DEP"/>
    <property type="match status" value="1"/>
</dbReference>
<sequence>MNPVSIRSVQDETDDGDPKTNSDGGKNGRVADGQVGGKRYSNSNSEINRTLDSDVAMEVSDQTNDNGSGHSQYIPAIRSQAHLPKPEKPKPRMERSQSLSISESMPSIGKYIMDRSTSFSAAVMNSLSSLKEDSDDIEVTNDSLNFEVTEFKIPGVKVIVKLKSEEERLQDQIRGRITLFTKSNCEACIATRKFFKGKRLRFVEINIDVFTKKAEELIGRTGDAEVPKIFFNDCLIGGLETLKSWNESGELEEKIRELLIPKCPEEAPKPPEYGINDEEDVEDELLEVVNYLRRTLQIQDRLIMMKIVKSCFSGTDMVEAIINHLDCGRRKGIATAKMMAQKHFIHHVFGENDFEKGNHYYRFLEHEPFIMGCFNFRTLTNDNEPKPASFIADRLSKLMFAIVEMEGYVSDNRLHVDYLAISKSEEFRRYIKLARDLQRINLKLFTPNERLAFFLNLYNAMVIHAVISIGHPEGILDNKAFFLDFQYVIGGYPYSLSIIENGILRNNRRSPYSLTKPFSKGDRRLHMVPMRLNPLVHFGLCNGTRSSPKLRFFTAQNVQEELRTAAMEYFQNEGIEIDWELRTVYLTRIIKWFSVDFGEKDRDILEWVLNYLDGRNAQLLKSLLEDGEIIIIIYQDYDWSGNL</sequence>
<dbReference type="InterPro" id="IPR036390">
    <property type="entry name" value="WH_DNA-bd_sf"/>
</dbReference>
<dbReference type="SUPFAM" id="SSF52833">
    <property type="entry name" value="Thioredoxin-like"/>
    <property type="match status" value="1"/>
</dbReference>
<feature type="domain" description="DEP" evidence="2">
    <location>
        <begin position="292"/>
        <end position="365"/>
    </location>
</feature>
<organism evidence="3 4">
    <name type="scientific">Hibiscus sabdariffa</name>
    <name type="common">roselle</name>
    <dbReference type="NCBI Taxonomy" id="183260"/>
    <lineage>
        <taxon>Eukaryota</taxon>
        <taxon>Viridiplantae</taxon>
        <taxon>Streptophyta</taxon>
        <taxon>Embryophyta</taxon>
        <taxon>Tracheophyta</taxon>
        <taxon>Spermatophyta</taxon>
        <taxon>Magnoliopsida</taxon>
        <taxon>eudicotyledons</taxon>
        <taxon>Gunneridae</taxon>
        <taxon>Pentapetalae</taxon>
        <taxon>rosids</taxon>
        <taxon>malvids</taxon>
        <taxon>Malvales</taxon>
        <taxon>Malvaceae</taxon>
        <taxon>Malvoideae</taxon>
        <taxon>Hibiscus</taxon>
    </lineage>
</organism>
<dbReference type="EMBL" id="JBBPBM010000045">
    <property type="protein sequence ID" value="KAK8522750.1"/>
    <property type="molecule type" value="Genomic_DNA"/>
</dbReference>
<feature type="region of interest" description="Disordered" evidence="1">
    <location>
        <begin position="1"/>
        <end position="102"/>
    </location>
</feature>
<evidence type="ECO:0000313" key="3">
    <source>
        <dbReference type="EMBL" id="KAK8522750.1"/>
    </source>
</evidence>
<evidence type="ECO:0000259" key="2">
    <source>
        <dbReference type="PROSITE" id="PS50186"/>
    </source>
</evidence>
<dbReference type="PANTHER" id="PTHR46361:SF1">
    <property type="entry name" value="F26K24.21 PROTEIN"/>
    <property type="match status" value="1"/>
</dbReference>
<evidence type="ECO:0000256" key="1">
    <source>
        <dbReference type="SAM" id="MobiDB-lite"/>
    </source>
</evidence>
<dbReference type="Gene3D" id="1.10.10.10">
    <property type="entry name" value="Winged helix-like DNA-binding domain superfamily/Winged helix DNA-binding domain"/>
    <property type="match status" value="1"/>
</dbReference>
<dbReference type="InterPro" id="IPR000591">
    <property type="entry name" value="DEP_dom"/>
</dbReference>
<dbReference type="InterPro" id="IPR036249">
    <property type="entry name" value="Thioredoxin-like_sf"/>
</dbReference>
<dbReference type="InterPro" id="IPR006869">
    <property type="entry name" value="DUF547"/>
</dbReference>
<dbReference type="Proteomes" id="UP001472677">
    <property type="component" value="Unassembled WGS sequence"/>
</dbReference>
<dbReference type="PANTHER" id="PTHR46361">
    <property type="entry name" value="ELECTRON CARRIER/ PROTEIN DISULFIDE OXIDOREDUCTASE"/>
    <property type="match status" value="1"/>
</dbReference>
<dbReference type="PROSITE" id="PS50186">
    <property type="entry name" value="DEP"/>
    <property type="match status" value="1"/>
</dbReference>
<name>A0ABR2CUC2_9ROSI</name>